<keyword evidence="4 6" id="KW-1133">Transmembrane helix</keyword>
<name>A0A494BB39_MOUSE</name>
<feature type="domain" description="TMC" evidence="7">
    <location>
        <begin position="19"/>
        <end position="82"/>
    </location>
</feature>
<reference evidence="8 10" key="2">
    <citation type="journal article" date="2011" name="PLoS Biol.">
        <title>Modernizing reference genome assemblies.</title>
        <authorList>
            <person name="Church D.M."/>
            <person name="Schneider V.A."/>
            <person name="Graves T."/>
            <person name="Auger K."/>
            <person name="Cunningham F."/>
            <person name="Bouk N."/>
            <person name="Chen H.C."/>
            <person name="Agarwala R."/>
            <person name="McLaren W.M."/>
            <person name="Ritchie G.R."/>
            <person name="Albracht D."/>
            <person name="Kremitzki M."/>
            <person name="Rock S."/>
            <person name="Kotkiewicz H."/>
            <person name="Kremitzki C."/>
            <person name="Wollam A."/>
            <person name="Trani L."/>
            <person name="Fulton L."/>
            <person name="Fulton R."/>
            <person name="Matthews L."/>
            <person name="Whitehead S."/>
            <person name="Chow W."/>
            <person name="Torrance J."/>
            <person name="Dunn M."/>
            <person name="Harden G."/>
            <person name="Threadgold G."/>
            <person name="Wood J."/>
            <person name="Collins J."/>
            <person name="Heath P."/>
            <person name="Griffiths G."/>
            <person name="Pelan S."/>
            <person name="Grafham D."/>
            <person name="Eichler E.E."/>
            <person name="Weinstock G."/>
            <person name="Mardis E.R."/>
            <person name="Wilson R.K."/>
            <person name="Howe K."/>
            <person name="Flicek P."/>
            <person name="Hubbard T."/>
        </authorList>
    </citation>
    <scope>NUCLEOTIDE SEQUENCE [LARGE SCALE GENOMIC DNA]</scope>
    <source>
        <strain evidence="8 10">C57BL/6J</strain>
    </source>
</reference>
<dbReference type="Ensembl" id="ENSMUST00000236437.2">
    <property type="protein sequence ID" value="ENSMUSP00000158304.2"/>
    <property type="gene ID" value="ENSMUSG00000024749.10"/>
</dbReference>
<reference evidence="8" key="4">
    <citation type="submission" date="2025-09" db="UniProtKB">
        <authorList>
            <consortium name="Ensembl"/>
        </authorList>
    </citation>
    <scope>IDENTIFICATION</scope>
    <source>
        <strain evidence="8">C57BL/6J</strain>
    </source>
</reference>
<protein>
    <recommendedName>
        <fullName evidence="6">Transmembrane channel-like protein</fullName>
    </recommendedName>
</protein>
<accession>A0A494BB39</accession>
<dbReference type="SMR" id="A0A494BB39"/>
<keyword evidence="3 6" id="KW-0812">Transmembrane</keyword>
<dbReference type="Proteomes" id="UP000000589">
    <property type="component" value="Chromosome 19"/>
</dbReference>
<dbReference type="InterPro" id="IPR012496">
    <property type="entry name" value="TMC_dom"/>
</dbReference>
<reference evidence="8 10" key="1">
    <citation type="journal article" date="2009" name="PLoS Biol.">
        <title>Lineage-specific biology revealed by a finished genome assembly of the mouse.</title>
        <authorList>
            <consortium name="Mouse Genome Sequencing Consortium"/>
            <person name="Church D.M."/>
            <person name="Goodstadt L."/>
            <person name="Hillier L.W."/>
            <person name="Zody M.C."/>
            <person name="Goldstein S."/>
            <person name="She X."/>
            <person name="Bult C.J."/>
            <person name="Agarwala R."/>
            <person name="Cherry J.L."/>
            <person name="DiCuccio M."/>
            <person name="Hlavina W."/>
            <person name="Kapustin Y."/>
            <person name="Meric P."/>
            <person name="Maglott D."/>
            <person name="Birtle Z."/>
            <person name="Marques A.C."/>
            <person name="Graves T."/>
            <person name="Zhou S."/>
            <person name="Teague B."/>
            <person name="Potamousis K."/>
            <person name="Churas C."/>
            <person name="Place M."/>
            <person name="Herschleb J."/>
            <person name="Runnheim R."/>
            <person name="Forrest D."/>
            <person name="Amos-Landgraf J."/>
            <person name="Schwartz D.C."/>
            <person name="Cheng Z."/>
            <person name="Lindblad-Toh K."/>
            <person name="Eichler E.E."/>
            <person name="Ponting C.P."/>
        </authorList>
    </citation>
    <scope>NUCLEOTIDE SEQUENCE [LARGE SCALE GENOMIC DNA]</scope>
    <source>
        <strain evidence="8 10">C57BL/6J</strain>
    </source>
</reference>
<evidence type="ECO:0000313" key="8">
    <source>
        <dbReference type="Ensembl" id="ENSMUSP00000158304.2"/>
    </source>
</evidence>
<dbReference type="AGR" id="MGI:2151016"/>
<dbReference type="PANTHER" id="PTHR23302:SF18">
    <property type="entry name" value="TRANSMEMBRANE CHANNEL-LIKE PROTEIN 1"/>
    <property type="match status" value="1"/>
</dbReference>
<feature type="transmembrane region" description="Helical" evidence="6">
    <location>
        <begin position="25"/>
        <end position="46"/>
    </location>
</feature>
<feature type="transmembrane region" description="Helical" evidence="6">
    <location>
        <begin position="148"/>
        <end position="168"/>
    </location>
</feature>
<evidence type="ECO:0000313" key="10">
    <source>
        <dbReference type="Proteomes" id="UP000000589"/>
    </source>
</evidence>
<evidence type="ECO:0000313" key="9">
    <source>
        <dbReference type="MGI" id="MGI:2151016"/>
    </source>
</evidence>
<comment type="subcellular location">
    <subcellularLocation>
        <location evidence="1 6">Membrane</location>
        <topology evidence="1 6">Multi-pass membrane protein</topology>
    </subcellularLocation>
</comment>
<dbReference type="MGI" id="MGI:2151016">
    <property type="gene designation" value="Tmc1"/>
</dbReference>
<evidence type="ECO:0000256" key="4">
    <source>
        <dbReference type="ARBA" id="ARBA00022989"/>
    </source>
</evidence>
<dbReference type="Antibodypedia" id="27012">
    <property type="antibodies" value="68 antibodies from 13 providers"/>
</dbReference>
<sequence>MQQIPDALHSSPIALYEPSYTEFDISGNVLALIFNQGMIWMGSFFAPSLPGINILRLHTSMYFQCWAVMCCNVPEARVFKASRSNNFYLGMLLLILFLSTMPVLYMIVSLPPSFDCGPFSGKNRMFEVIGETLEHDFPSWMAKILRQLSNPGLVIAVILVMVLTIYYLNATAKGQKAANLDLKKKMKQQALENKMRNKKMAAARAAAAAGGQ</sequence>
<dbReference type="GO" id="GO:0005886">
    <property type="term" value="C:plasma membrane"/>
    <property type="evidence" value="ECO:0007669"/>
    <property type="project" value="InterPro"/>
</dbReference>
<reference evidence="8" key="3">
    <citation type="submission" date="2025-08" db="UniProtKB">
        <authorList>
            <consortium name="Ensembl"/>
        </authorList>
    </citation>
    <scope>IDENTIFICATION</scope>
    <source>
        <strain evidence="8">C57BL/6J</strain>
    </source>
</reference>
<dbReference type="Bgee" id="ENSMUSG00000024749">
    <property type="expression patterns" value="Expressed in spermatid and 37 other cell types or tissues"/>
</dbReference>
<dbReference type="AlphaFoldDB" id="A0A494BB39"/>
<feature type="transmembrane region" description="Helical" evidence="6">
    <location>
        <begin position="87"/>
        <end position="108"/>
    </location>
</feature>
<dbReference type="VEuPathDB" id="HostDB:ENSMUSG00000024749"/>
<gene>
    <name evidence="8 9" type="primary">Tmc1</name>
</gene>
<organism evidence="8 10">
    <name type="scientific">Mus musculus</name>
    <name type="common">Mouse</name>
    <dbReference type="NCBI Taxonomy" id="10090"/>
    <lineage>
        <taxon>Eukaryota</taxon>
        <taxon>Metazoa</taxon>
        <taxon>Chordata</taxon>
        <taxon>Craniata</taxon>
        <taxon>Vertebrata</taxon>
        <taxon>Euteleostomi</taxon>
        <taxon>Mammalia</taxon>
        <taxon>Eutheria</taxon>
        <taxon>Euarchontoglires</taxon>
        <taxon>Glires</taxon>
        <taxon>Rodentia</taxon>
        <taxon>Myomorpha</taxon>
        <taxon>Muroidea</taxon>
        <taxon>Muridae</taxon>
        <taxon>Murinae</taxon>
        <taxon>Mus</taxon>
        <taxon>Mus</taxon>
    </lineage>
</organism>
<dbReference type="GeneTree" id="ENSGT01050000244942"/>
<evidence type="ECO:0000256" key="1">
    <source>
        <dbReference type="ARBA" id="ARBA00004141"/>
    </source>
</evidence>
<dbReference type="PANTHER" id="PTHR23302">
    <property type="entry name" value="TRANSMEMBRANE CHANNEL-RELATED"/>
    <property type="match status" value="1"/>
</dbReference>
<evidence type="ECO:0000256" key="5">
    <source>
        <dbReference type="ARBA" id="ARBA00023136"/>
    </source>
</evidence>
<evidence type="ECO:0000256" key="2">
    <source>
        <dbReference type="ARBA" id="ARBA00006510"/>
    </source>
</evidence>
<evidence type="ECO:0000256" key="6">
    <source>
        <dbReference type="RuleBase" id="RU310713"/>
    </source>
</evidence>
<comment type="similarity">
    <text evidence="2 6">Belongs to the TMC family.</text>
</comment>
<dbReference type="InterPro" id="IPR038900">
    <property type="entry name" value="TMC"/>
</dbReference>
<keyword evidence="10" id="KW-1185">Reference proteome</keyword>
<dbReference type="Pfam" id="PF07810">
    <property type="entry name" value="TMC"/>
    <property type="match status" value="1"/>
</dbReference>
<proteinExistence type="inferred from homology"/>
<evidence type="ECO:0000256" key="3">
    <source>
        <dbReference type="ARBA" id="ARBA00022692"/>
    </source>
</evidence>
<evidence type="ECO:0000259" key="7">
    <source>
        <dbReference type="Pfam" id="PF07810"/>
    </source>
</evidence>
<dbReference type="ExpressionAtlas" id="A0A494BB39">
    <property type="expression patterns" value="baseline and differential"/>
</dbReference>
<keyword evidence="5 6" id="KW-0472">Membrane</keyword>
<comment type="caution">
    <text evidence="6">Lacks conserved residue(s) required for the propagation of feature annotation.</text>
</comment>